<dbReference type="NCBIfam" id="NF038133">
    <property type="entry name" value="choice_anch_L"/>
    <property type="match status" value="1"/>
</dbReference>
<dbReference type="Proteomes" id="UP000007882">
    <property type="component" value="Chromosome"/>
</dbReference>
<proteinExistence type="predicted"/>
<protein>
    <recommendedName>
        <fullName evidence="4">Fibronectin type-III domain-containing protein</fullName>
    </recommendedName>
</protein>
<dbReference type="SUPFAM" id="SSF49265">
    <property type="entry name" value="Fibronectin type III"/>
    <property type="match status" value="1"/>
</dbReference>
<evidence type="ECO:0000256" key="1">
    <source>
        <dbReference type="ARBA" id="ARBA00023295"/>
    </source>
</evidence>
<keyword evidence="1" id="KW-0378">Hydrolase</keyword>
<name>I0HDQ8_ACTM4</name>
<dbReference type="PATRIC" id="fig|512565.3.peg.5921"/>
<keyword evidence="2" id="KW-0624">Polysaccharide degradation</keyword>
<accession>I0HDQ8</accession>
<dbReference type="RefSeq" id="WP_014446032.1">
    <property type="nucleotide sequence ID" value="NC_017093.1"/>
</dbReference>
<sequence>MRTSTVFVVAASLLAFGSPAAAAPAPATGSVRVTIVTPSGVPAGVTLAGRTRQVAAKPPEGTSTVVTLTPAAGLYAVQTPGLIFDGVRYAGRASTPVVRATAGGKAAVTVTYAADGAARDLHATDVTATGVKLSWKAPAGARFVLRRTPGRVPVSLSSLGAGVRVKGTTAVDSGLKAGQQYTYSLFTFHKGRWAGPLTMTAGPASAADTAKYVANPATLLAGPADLVSAAPTGSGVRAVLRNGVATPVPGAAVVLPISDTLPGGFLGVVTAVAADGRTLSLRAGALIDAFDYYELDVPEFSAAAAAQSGPAPSASAKSVAPKALSASCGSASAGDEVVFSPDVKLGGHFSTKVDKYSFLGADVPTGASVDMGLTVTVSGPAGVKVSGNRKCKVGFSEAVKQLSVSPVPMALSYAAGAEISIGGAMEIANLGLTGTAGFEMKGSMSVKNGASFSGKRILDASPLAPKVTANGSVGLKVGGDVIVGPGAGTKEAGVIAGIGGGLYPVDAAFGPVFTAEDSRFNACLEAKLGMSIGLFLTVKVFLSKWSFSEKVTLDALKGSHSYAGSPYYLPKDCKTLAGGSKDSLLGDGVDKVEDTTVGAAEQWGHVDGFVPGKKTWVLSTGRMADALGDPGKFASTALGRDGDAELTEFAGHPTHDAASYQVKLVPAGDTLHVRYVFASEEYPEYVNSSYNDVMAVRVDGKNCALVPGTTQPVSVNTINAGENADHYVDNADGAAGYATSMDGLTKPLTCSVPVTPGKEVTVQIAVADSSDQVYDSAIALVDGGIWTD</sequence>
<dbReference type="HOGENOM" id="CLU_355894_0_0_11"/>
<keyword evidence="2" id="KW-0119">Carbohydrate metabolism</keyword>
<keyword evidence="1" id="KW-0326">Glycosidase</keyword>
<dbReference type="InterPro" id="IPR036116">
    <property type="entry name" value="FN3_sf"/>
</dbReference>
<dbReference type="eggNOG" id="COG3291">
    <property type="taxonomic scope" value="Bacteria"/>
</dbReference>
<dbReference type="KEGG" id="ams:AMIS_59250"/>
<evidence type="ECO:0000256" key="3">
    <source>
        <dbReference type="SAM" id="SignalP"/>
    </source>
</evidence>
<evidence type="ECO:0000313" key="6">
    <source>
        <dbReference type="Proteomes" id="UP000007882"/>
    </source>
</evidence>
<evidence type="ECO:0000256" key="2">
    <source>
        <dbReference type="ARBA" id="ARBA00023326"/>
    </source>
</evidence>
<dbReference type="GO" id="GO:0000272">
    <property type="term" value="P:polysaccharide catabolic process"/>
    <property type="evidence" value="ECO:0007669"/>
    <property type="project" value="UniProtKB-KW"/>
</dbReference>
<feature type="chain" id="PRO_5003628027" description="Fibronectin type-III domain-containing protein" evidence="3">
    <location>
        <begin position="23"/>
        <end position="788"/>
    </location>
</feature>
<dbReference type="GO" id="GO:0016798">
    <property type="term" value="F:hydrolase activity, acting on glycosyl bonds"/>
    <property type="evidence" value="ECO:0007669"/>
    <property type="project" value="UniProtKB-KW"/>
</dbReference>
<dbReference type="InterPro" id="IPR013783">
    <property type="entry name" value="Ig-like_fold"/>
</dbReference>
<dbReference type="AlphaFoldDB" id="I0HDQ8"/>
<dbReference type="InterPro" id="IPR049804">
    <property type="entry name" value="Choice_anch_L"/>
</dbReference>
<evidence type="ECO:0000259" key="4">
    <source>
        <dbReference type="PROSITE" id="PS50853"/>
    </source>
</evidence>
<organism evidence="5 6">
    <name type="scientific">Actinoplanes missouriensis (strain ATCC 14538 / DSM 43046 / CBS 188.64 / JCM 3121 / NBRC 102363 / NCIMB 12654 / NRRL B-3342 / UNCC 431)</name>
    <dbReference type="NCBI Taxonomy" id="512565"/>
    <lineage>
        <taxon>Bacteria</taxon>
        <taxon>Bacillati</taxon>
        <taxon>Actinomycetota</taxon>
        <taxon>Actinomycetes</taxon>
        <taxon>Micromonosporales</taxon>
        <taxon>Micromonosporaceae</taxon>
        <taxon>Actinoplanes</taxon>
    </lineage>
</organism>
<dbReference type="STRING" id="512565.AMIS_59250"/>
<keyword evidence="3" id="KW-0732">Signal</keyword>
<evidence type="ECO:0000313" key="5">
    <source>
        <dbReference type="EMBL" id="BAL91145.1"/>
    </source>
</evidence>
<feature type="domain" description="Fibronectin type-III" evidence="4">
    <location>
        <begin position="117"/>
        <end position="209"/>
    </location>
</feature>
<dbReference type="OrthoDB" id="6305173at2"/>
<dbReference type="SMART" id="SM00060">
    <property type="entry name" value="FN3"/>
    <property type="match status" value="1"/>
</dbReference>
<dbReference type="InterPro" id="IPR003961">
    <property type="entry name" value="FN3_dom"/>
</dbReference>
<dbReference type="PROSITE" id="PS50853">
    <property type="entry name" value="FN3"/>
    <property type="match status" value="1"/>
</dbReference>
<feature type="signal peptide" evidence="3">
    <location>
        <begin position="1"/>
        <end position="22"/>
    </location>
</feature>
<dbReference type="CDD" id="cd00063">
    <property type="entry name" value="FN3"/>
    <property type="match status" value="1"/>
</dbReference>
<dbReference type="EMBL" id="AP012319">
    <property type="protein sequence ID" value="BAL91145.1"/>
    <property type="molecule type" value="Genomic_DNA"/>
</dbReference>
<gene>
    <name evidence="5" type="ordered locus">AMIS_59250</name>
</gene>
<keyword evidence="6" id="KW-1185">Reference proteome</keyword>
<reference evidence="5 6" key="1">
    <citation type="submission" date="2012-02" db="EMBL/GenBank/DDBJ databases">
        <title>Complete genome sequence of Actinoplanes missouriensis 431 (= NBRC 102363).</title>
        <authorList>
            <person name="Ohnishi Y."/>
            <person name="Ishikawa J."/>
            <person name="Sekine M."/>
            <person name="Hosoyama A."/>
            <person name="Harada T."/>
            <person name="Narita H."/>
            <person name="Hata T."/>
            <person name="Konno Y."/>
            <person name="Tutikane K."/>
            <person name="Fujita N."/>
            <person name="Horinouchi S."/>
            <person name="Hayakawa M."/>
        </authorList>
    </citation>
    <scope>NUCLEOTIDE SEQUENCE [LARGE SCALE GENOMIC DNA]</scope>
    <source>
        <strain evidence="6">ATCC 14538 / DSM 43046 / CBS 188.64 / JCM 3121 / NBRC 102363 / NCIMB 12654 / NRRL B-3342 / UNCC 431</strain>
    </source>
</reference>
<dbReference type="Gene3D" id="2.60.40.10">
    <property type="entry name" value="Immunoglobulins"/>
    <property type="match status" value="1"/>
</dbReference>